<dbReference type="Proteomes" id="UP001642464">
    <property type="component" value="Unassembled WGS sequence"/>
</dbReference>
<accession>A0ABP0LUJ3</accession>
<feature type="region of interest" description="Disordered" evidence="1">
    <location>
        <begin position="1"/>
        <end position="33"/>
    </location>
</feature>
<sequence length="519" mass="55545">MVAVSRHMHPGQLSVEGSVKPSTLRSSQTPTSWLGKKATGSQCIVASLRRLSEICRSTFVGVDAGQRCRGALAEVCFERPPGGSVCADRGKSRARGKSCSETQSYRSQKSIALDSRLQGIAESKDDGCQPQQCTDLQSAVGHVLFGELDNCEFDFSNCSDVASGESCEIKCNLPYVSVDGSMGYANCPAENVDRFQMMTWTLPKCRLDCPEVSPVPIAYQRVNASWVCAPGYAGTVQVDCYLSSYCSSTAFLEGCNEEEPCFPIELDRCVFEHTCAGDQCRVGCKAPYQGLAQSSSCPQGNVVPKLWPTFGLPQCSIPDGCVDPLPMPLGYVKTATGWRCAEGYSGLVHVACDLGDQCEQLQPILTGCSLIRPCKMPAVDMCIFDLSACGDKSVPHGTNCTARCRLPYNGTVTAAFCPEGNTDPDQVLIWAQPQCELIDCLDPMPVPPGYTKLAEGGWSCADGYAGVVDGCCQFDGICKPRLSLSGCYAIGPCAMPSPDTCQFDLNDCPTTPLGYSCSI</sequence>
<protein>
    <submittedName>
        <fullName evidence="2">Uncharacterized protein</fullName>
    </submittedName>
</protein>
<name>A0ABP0LUJ3_9DINO</name>
<organism evidence="2 3">
    <name type="scientific">Durusdinium trenchii</name>
    <dbReference type="NCBI Taxonomy" id="1381693"/>
    <lineage>
        <taxon>Eukaryota</taxon>
        <taxon>Sar</taxon>
        <taxon>Alveolata</taxon>
        <taxon>Dinophyceae</taxon>
        <taxon>Suessiales</taxon>
        <taxon>Symbiodiniaceae</taxon>
        <taxon>Durusdinium</taxon>
    </lineage>
</organism>
<dbReference type="EMBL" id="CAXAMM010017836">
    <property type="protein sequence ID" value="CAK9042184.1"/>
    <property type="molecule type" value="Genomic_DNA"/>
</dbReference>
<keyword evidence="3" id="KW-1185">Reference proteome</keyword>
<feature type="non-terminal residue" evidence="2">
    <location>
        <position position="519"/>
    </location>
</feature>
<comment type="caution">
    <text evidence="2">The sequence shown here is derived from an EMBL/GenBank/DDBJ whole genome shotgun (WGS) entry which is preliminary data.</text>
</comment>
<feature type="non-terminal residue" evidence="2">
    <location>
        <position position="1"/>
    </location>
</feature>
<evidence type="ECO:0000313" key="2">
    <source>
        <dbReference type="EMBL" id="CAK9042184.1"/>
    </source>
</evidence>
<evidence type="ECO:0000256" key="1">
    <source>
        <dbReference type="SAM" id="MobiDB-lite"/>
    </source>
</evidence>
<evidence type="ECO:0000313" key="3">
    <source>
        <dbReference type="Proteomes" id="UP001642464"/>
    </source>
</evidence>
<gene>
    <name evidence="2" type="ORF">SCF082_LOCUS24312</name>
</gene>
<reference evidence="2 3" key="1">
    <citation type="submission" date="2024-02" db="EMBL/GenBank/DDBJ databases">
        <authorList>
            <person name="Chen Y."/>
            <person name="Shah S."/>
            <person name="Dougan E. K."/>
            <person name="Thang M."/>
            <person name="Chan C."/>
        </authorList>
    </citation>
    <scope>NUCLEOTIDE SEQUENCE [LARGE SCALE GENOMIC DNA]</scope>
</reference>
<feature type="compositionally biased region" description="Polar residues" evidence="1">
    <location>
        <begin position="20"/>
        <end position="32"/>
    </location>
</feature>
<proteinExistence type="predicted"/>